<dbReference type="EMBL" id="QXQA01000002">
    <property type="protein sequence ID" value="RIX59252.1"/>
    <property type="molecule type" value="Genomic_DNA"/>
</dbReference>
<keyword evidence="2 6" id="KW-0732">Signal</keyword>
<evidence type="ECO:0000256" key="5">
    <source>
        <dbReference type="ARBA" id="ARBA00023288"/>
    </source>
</evidence>
<evidence type="ECO:0000256" key="3">
    <source>
        <dbReference type="ARBA" id="ARBA00023136"/>
    </source>
</evidence>
<feature type="signal peptide" evidence="6">
    <location>
        <begin position="1"/>
        <end position="32"/>
    </location>
</feature>
<dbReference type="Proteomes" id="UP000266482">
    <property type="component" value="Unassembled WGS sequence"/>
</dbReference>
<evidence type="ECO:0000256" key="4">
    <source>
        <dbReference type="ARBA" id="ARBA00023139"/>
    </source>
</evidence>
<accession>A0A3A1VHS4</accession>
<organism evidence="7 8">
    <name type="scientific">Paenibacillus nanensis</name>
    <dbReference type="NCBI Taxonomy" id="393251"/>
    <lineage>
        <taxon>Bacteria</taxon>
        <taxon>Bacillati</taxon>
        <taxon>Bacillota</taxon>
        <taxon>Bacilli</taxon>
        <taxon>Bacillales</taxon>
        <taxon>Paenibacillaceae</taxon>
        <taxon>Paenibacillus</taxon>
    </lineage>
</organism>
<protein>
    <submittedName>
        <fullName evidence="7">Extracellular solute-binding protein</fullName>
    </submittedName>
</protein>
<dbReference type="PANTHER" id="PTHR43649:SF33">
    <property type="entry name" value="POLYGALACTURONAN_RHAMNOGALACTURONAN-BINDING PROTEIN YTCQ"/>
    <property type="match status" value="1"/>
</dbReference>
<evidence type="ECO:0000313" key="7">
    <source>
        <dbReference type="EMBL" id="RIX59252.1"/>
    </source>
</evidence>
<reference evidence="7 8" key="1">
    <citation type="submission" date="2018-09" db="EMBL/GenBank/DDBJ databases">
        <title>Paenibacillus aracenensis nov. sp. isolated from a cave in southern Spain.</title>
        <authorList>
            <person name="Jurado V."/>
            <person name="Gutierrez-Patricio S."/>
            <person name="Gonzalez-Pimentel J.L."/>
            <person name="Miller A.Z."/>
            <person name="Laiz L."/>
            <person name="Saiz-Jimenez C."/>
        </authorList>
    </citation>
    <scope>NUCLEOTIDE SEQUENCE [LARGE SCALE GENOMIC DNA]</scope>
    <source>
        <strain evidence="7 8">DSM 22867</strain>
    </source>
</reference>
<keyword evidence="4" id="KW-0564">Palmitate</keyword>
<dbReference type="SUPFAM" id="SSF53850">
    <property type="entry name" value="Periplasmic binding protein-like II"/>
    <property type="match status" value="1"/>
</dbReference>
<dbReference type="InterPro" id="IPR050490">
    <property type="entry name" value="Bact_solute-bd_prot1"/>
</dbReference>
<comment type="caution">
    <text evidence="7">The sequence shown here is derived from an EMBL/GenBank/DDBJ whole genome shotgun (WGS) entry which is preliminary data.</text>
</comment>
<evidence type="ECO:0000256" key="2">
    <source>
        <dbReference type="ARBA" id="ARBA00022729"/>
    </source>
</evidence>
<proteinExistence type="predicted"/>
<dbReference type="OrthoDB" id="9787283at2"/>
<keyword evidence="1" id="KW-1003">Cell membrane</keyword>
<keyword evidence="3" id="KW-0472">Membrane</keyword>
<gene>
    <name evidence="7" type="ORF">D3P08_03600</name>
</gene>
<dbReference type="Gene3D" id="3.40.190.10">
    <property type="entry name" value="Periplasmic binding protein-like II"/>
    <property type="match status" value="2"/>
</dbReference>
<sequence length="565" mass="63721">MGLCLLRDSYNRKAKLALLPACLLVALAPVLSGCTNNHDAPDSEKKRIIYKDPGLSQYDPPIDISFVRDYSSGMEDLINDLPGETLENNKWSRLYEEVLGIRVRYDWVARGDLYRQKLGVAIASGNLPDIVKVNAQQLRLLTNAGLIRDMTETYETYATPLTKRILSEEGTGPFDSATIDGKLMAIPETVASIEGAQFIWIRTDWLDALGMQPPRTMDDLLAISKAFTEEDPDRNGIDDTYGLAVTQYLWDPVMGIMDFMAGYGAYAKIWVKDDNGKLVYGGIQPEVKPALKALQDMYKSGQLDPEFGLKDGVKMKEMIASGKVGMFYGEQWGSFVAQASREKFPKSQWQAFPIVSANGEQPKVPLRFNTYQYLAVSKDYPYPEAIVKMFNLHLEKNWGETAEYETYYSNPLPVWQLSPVTPYPVKKNLEAYRQLEEARRTGDLSKLKDEAKAIQKNIETYLAGGANKESGWGWERTYGANGAFAIMDEYEKNGQLLYESFVGAPTDTMIDKQAVLDELEYETFINIILGRSVDDFDRFVKEWKELGGDQITAEVNRWHAGKNKP</sequence>
<evidence type="ECO:0000256" key="1">
    <source>
        <dbReference type="ARBA" id="ARBA00022475"/>
    </source>
</evidence>
<dbReference type="PROSITE" id="PS51257">
    <property type="entry name" value="PROKAR_LIPOPROTEIN"/>
    <property type="match status" value="1"/>
</dbReference>
<dbReference type="CDD" id="cd13580">
    <property type="entry name" value="PBP2_AlgQ_like_1"/>
    <property type="match status" value="1"/>
</dbReference>
<feature type="chain" id="PRO_5038449411" evidence="6">
    <location>
        <begin position="33"/>
        <end position="565"/>
    </location>
</feature>
<dbReference type="Pfam" id="PF01547">
    <property type="entry name" value="SBP_bac_1"/>
    <property type="match status" value="1"/>
</dbReference>
<dbReference type="InterPro" id="IPR006059">
    <property type="entry name" value="SBP"/>
</dbReference>
<dbReference type="PANTHER" id="PTHR43649">
    <property type="entry name" value="ARABINOSE-BINDING PROTEIN-RELATED"/>
    <property type="match status" value="1"/>
</dbReference>
<keyword evidence="5" id="KW-0449">Lipoprotein</keyword>
<evidence type="ECO:0000313" key="8">
    <source>
        <dbReference type="Proteomes" id="UP000266482"/>
    </source>
</evidence>
<keyword evidence="8" id="KW-1185">Reference proteome</keyword>
<name>A0A3A1VHS4_9BACL</name>
<evidence type="ECO:0000256" key="6">
    <source>
        <dbReference type="SAM" id="SignalP"/>
    </source>
</evidence>
<dbReference type="AlphaFoldDB" id="A0A3A1VHS4"/>